<dbReference type="Gene3D" id="3.60.10.10">
    <property type="entry name" value="Endonuclease/exonuclease/phosphatase"/>
    <property type="match status" value="1"/>
</dbReference>
<dbReference type="SUPFAM" id="SSF56219">
    <property type="entry name" value="DNase I-like"/>
    <property type="match status" value="1"/>
</dbReference>
<dbReference type="Pfam" id="PF03372">
    <property type="entry name" value="Exo_endo_phos"/>
    <property type="match status" value="1"/>
</dbReference>
<evidence type="ECO:0000259" key="1">
    <source>
        <dbReference type="Pfam" id="PF03372"/>
    </source>
</evidence>
<sequence length="273" mass="30901">MRVKERNALSVQRKVFSQGWKLASNYQCHGNGIIWIAWKSSRVYLDMLGVYDQLIWCLIKNNGVEFHLAIIYGLNSKEGRVRLWGLLDSLLGCSSSPCVLMGDFNVTLYDVDMNSSYAADRASIEDFRKCCANNGLVDLPYTGLNLTWCNKQTGLDRTWCKLDRVMGNAVWFQNFGVDAVFLPPGISDHSPALLNLESIVGRKRGSFKFLNGWLQDPRVHFVIQEAWEGTVKGTKMFQLASKLKAVKRQLQGFHRSHFSNISQRVNLATEALA</sequence>
<proteinExistence type="predicted"/>
<dbReference type="EMBL" id="JBDFQZ010000012">
    <property type="protein sequence ID" value="KAK9671930.1"/>
    <property type="molecule type" value="Genomic_DNA"/>
</dbReference>
<organism evidence="2 3">
    <name type="scientific">Saponaria officinalis</name>
    <name type="common">Common soapwort</name>
    <name type="synonym">Lychnis saponaria</name>
    <dbReference type="NCBI Taxonomy" id="3572"/>
    <lineage>
        <taxon>Eukaryota</taxon>
        <taxon>Viridiplantae</taxon>
        <taxon>Streptophyta</taxon>
        <taxon>Embryophyta</taxon>
        <taxon>Tracheophyta</taxon>
        <taxon>Spermatophyta</taxon>
        <taxon>Magnoliopsida</taxon>
        <taxon>eudicotyledons</taxon>
        <taxon>Gunneridae</taxon>
        <taxon>Pentapetalae</taxon>
        <taxon>Caryophyllales</taxon>
        <taxon>Caryophyllaceae</taxon>
        <taxon>Caryophylleae</taxon>
        <taxon>Saponaria</taxon>
    </lineage>
</organism>
<keyword evidence="3" id="KW-1185">Reference proteome</keyword>
<dbReference type="GO" id="GO:0003824">
    <property type="term" value="F:catalytic activity"/>
    <property type="evidence" value="ECO:0007669"/>
    <property type="project" value="InterPro"/>
</dbReference>
<comment type="caution">
    <text evidence="2">The sequence shown here is derived from an EMBL/GenBank/DDBJ whole genome shotgun (WGS) entry which is preliminary data.</text>
</comment>
<feature type="domain" description="Endonuclease/exonuclease/phosphatase" evidence="1">
    <location>
        <begin position="72"/>
        <end position="189"/>
    </location>
</feature>
<accession>A0AAW1H3W6</accession>
<reference evidence="2" key="1">
    <citation type="submission" date="2024-03" db="EMBL/GenBank/DDBJ databases">
        <title>WGS assembly of Saponaria officinalis var. Norfolk2.</title>
        <authorList>
            <person name="Jenkins J."/>
            <person name="Shu S."/>
            <person name="Grimwood J."/>
            <person name="Barry K."/>
            <person name="Goodstein D."/>
            <person name="Schmutz J."/>
            <person name="Leebens-Mack J."/>
            <person name="Osbourn A."/>
        </authorList>
    </citation>
    <scope>NUCLEOTIDE SEQUENCE [LARGE SCALE GENOMIC DNA]</scope>
    <source>
        <strain evidence="2">JIC</strain>
    </source>
</reference>
<evidence type="ECO:0000313" key="3">
    <source>
        <dbReference type="Proteomes" id="UP001443914"/>
    </source>
</evidence>
<name>A0AAW1H3W6_SAPOF</name>
<dbReference type="InterPro" id="IPR005135">
    <property type="entry name" value="Endo/exonuclease/phosphatase"/>
</dbReference>
<dbReference type="AlphaFoldDB" id="A0AAW1H3W6"/>
<dbReference type="Proteomes" id="UP001443914">
    <property type="component" value="Unassembled WGS sequence"/>
</dbReference>
<gene>
    <name evidence="2" type="ORF">RND81_12G064500</name>
</gene>
<dbReference type="PANTHER" id="PTHR33710:SF64">
    <property type="entry name" value="ENDONUCLEASE_EXONUCLEASE_PHOSPHATASE DOMAIN-CONTAINING PROTEIN"/>
    <property type="match status" value="1"/>
</dbReference>
<evidence type="ECO:0000313" key="2">
    <source>
        <dbReference type="EMBL" id="KAK9671930.1"/>
    </source>
</evidence>
<dbReference type="InterPro" id="IPR036691">
    <property type="entry name" value="Endo/exonu/phosph_ase_sf"/>
</dbReference>
<dbReference type="PANTHER" id="PTHR33710">
    <property type="entry name" value="BNAC02G09200D PROTEIN"/>
    <property type="match status" value="1"/>
</dbReference>
<protein>
    <recommendedName>
        <fullName evidence="1">Endonuclease/exonuclease/phosphatase domain-containing protein</fullName>
    </recommendedName>
</protein>